<keyword evidence="11" id="KW-1185">Reference proteome</keyword>
<evidence type="ECO:0000256" key="6">
    <source>
        <dbReference type="PROSITE-ProRule" id="PRU00125"/>
    </source>
</evidence>
<gene>
    <name evidence="10" type="ORF">FSARC_4782</name>
</gene>
<dbReference type="SUPFAM" id="SSF57716">
    <property type="entry name" value="Glucocorticoid receptor-like (DNA-binding domain)"/>
    <property type="match status" value="2"/>
</dbReference>
<comment type="caution">
    <text evidence="10">The sequence shown here is derived from an EMBL/GenBank/DDBJ whole genome shotgun (WGS) entry which is preliminary data.</text>
</comment>
<dbReference type="PROSITE" id="PS50157">
    <property type="entry name" value="ZINC_FINGER_C2H2_2"/>
    <property type="match status" value="1"/>
</dbReference>
<evidence type="ECO:0000256" key="2">
    <source>
        <dbReference type="ARBA" id="ARBA00022737"/>
    </source>
</evidence>
<reference evidence="10" key="2">
    <citation type="submission" date="2020-05" db="EMBL/GenBank/DDBJ databases">
        <authorList>
            <person name="Kim H.-S."/>
            <person name="Proctor R.H."/>
            <person name="Brown D.W."/>
        </authorList>
    </citation>
    <scope>NUCLEOTIDE SEQUENCE</scope>
    <source>
        <strain evidence="10">NRRL 20472</strain>
    </source>
</reference>
<dbReference type="PROSITE" id="PS50023">
    <property type="entry name" value="LIM_DOMAIN_2"/>
    <property type="match status" value="3"/>
</dbReference>
<feature type="region of interest" description="Disordered" evidence="7">
    <location>
        <begin position="229"/>
        <end position="249"/>
    </location>
</feature>
<dbReference type="PANTHER" id="PTHR24205">
    <property type="entry name" value="FOUR AND A HALF LIM DOMAINS PROTEIN"/>
    <property type="match status" value="1"/>
</dbReference>
<keyword evidence="3 6" id="KW-0862">Zinc</keyword>
<dbReference type="PROSITE" id="PS00478">
    <property type="entry name" value="LIM_DOMAIN_1"/>
    <property type="match status" value="2"/>
</dbReference>
<keyword evidence="2" id="KW-0677">Repeat</keyword>
<dbReference type="EMBL" id="JABEXW010000225">
    <property type="protein sequence ID" value="KAF4967721.1"/>
    <property type="molecule type" value="Genomic_DNA"/>
</dbReference>
<evidence type="ECO:0000313" key="10">
    <source>
        <dbReference type="EMBL" id="KAF4967721.1"/>
    </source>
</evidence>
<dbReference type="Proteomes" id="UP000622797">
    <property type="component" value="Unassembled WGS sequence"/>
</dbReference>
<protein>
    <submittedName>
        <fullName evidence="10">Uncharacterized protein</fullName>
    </submittedName>
</protein>
<dbReference type="AlphaFoldDB" id="A0A8H4U0Y5"/>
<feature type="domain" description="LIM zinc-binding" evidence="8">
    <location>
        <begin position="368"/>
        <end position="428"/>
    </location>
</feature>
<dbReference type="InterPro" id="IPR013087">
    <property type="entry name" value="Znf_C2H2_type"/>
</dbReference>
<evidence type="ECO:0000256" key="1">
    <source>
        <dbReference type="ARBA" id="ARBA00022723"/>
    </source>
</evidence>
<name>A0A8H4U0Y5_9HYPO</name>
<feature type="domain" description="LIM zinc-binding" evidence="8">
    <location>
        <begin position="304"/>
        <end position="365"/>
    </location>
</feature>
<dbReference type="PANTHER" id="PTHR24205:SF16">
    <property type="entry name" value="GH01042P-RELATED"/>
    <property type="match status" value="1"/>
</dbReference>
<evidence type="ECO:0000256" key="4">
    <source>
        <dbReference type="ARBA" id="ARBA00023038"/>
    </source>
</evidence>
<dbReference type="Gene3D" id="2.10.110.10">
    <property type="entry name" value="Cysteine Rich Protein"/>
    <property type="match status" value="3"/>
</dbReference>
<evidence type="ECO:0000256" key="7">
    <source>
        <dbReference type="SAM" id="MobiDB-lite"/>
    </source>
</evidence>
<reference evidence="10" key="1">
    <citation type="journal article" date="2020" name="BMC Genomics">
        <title>Correction to: Identification and distribution of gene clusters required for synthesis of sphingolipid metabolism inhibitors in diverse species of the filamentous fungus Fusarium.</title>
        <authorList>
            <person name="Kim H.S."/>
            <person name="Lohmar J.M."/>
            <person name="Busman M."/>
            <person name="Brown D.W."/>
            <person name="Naumann T.A."/>
            <person name="Divon H.H."/>
            <person name="Lysoe E."/>
            <person name="Uhlig S."/>
            <person name="Proctor R.H."/>
        </authorList>
    </citation>
    <scope>NUCLEOTIDE SEQUENCE</scope>
    <source>
        <strain evidence="10">NRRL 20472</strain>
    </source>
</reference>
<keyword evidence="4 6" id="KW-0440">LIM domain</keyword>
<evidence type="ECO:0000313" key="11">
    <source>
        <dbReference type="Proteomes" id="UP000622797"/>
    </source>
</evidence>
<dbReference type="GO" id="GO:0030695">
    <property type="term" value="F:GTPase regulator activity"/>
    <property type="evidence" value="ECO:0007669"/>
    <property type="project" value="UniProtKB-ARBA"/>
</dbReference>
<dbReference type="OrthoDB" id="5365701at2759"/>
<dbReference type="SMART" id="SM00132">
    <property type="entry name" value="LIM"/>
    <property type="match status" value="2"/>
</dbReference>
<sequence>MDPLSIATSVVGLTATCLSTCKKLHDLAGDYDDVPVIIAMICSESTVISIGLSELQMKILRRDDLSQAWASRTEVWVAFETALTGCMIVFSCLEAETRHLQSRNLGVWAKIKFMWNQDRLKELLNALRGQQTSIAFLLKILETDTLSDIQKTLRINASKIQGSASEAQSLRSRNPSVKMGSPSVFDNDASKLSFFDVEAISGVAPSELDFEFDDMVLNSQAYRRAFARAQAEGQKPHVHVREENDNSDTATVRDVSQDLSMVSLAGSQPTNSPPRDKTNLSELQSAQSKQSSKNLGPSQLKSPNTCFRCSQVLTTKFVKGLGQRWHLECFTCDDCGKTVTDKYFPSDEEDGVQPRPLCETDYFKRLDLLCFQCGKALRGDYVTAGNRKYHIEHFTCDECDKTFEAKDSFYEHNDGVYCELHFCRNFADRCDACKFPVTKKYVHATHKGVQKIWHPECHVIATNWGISLPLSSVGIDYLRSIENGALQYYNEQSLGQHEDCVERIFQSTDNFLDSFRTGFILALQDPYASAAFDNWKLMISLASRLFEAASSLSNDGVGDSMIKNFYAIFNDSLLELSWGVKKTPTVAIAEAIAAAIKPVLKVAFDALLRQPGAPWDRDSDKVNDFLSRLSAERLPALQAPYDHQPTGAREEELLCAQCHEPLDLENDKFAESSRPGLRWHPACFRCLLCHRPGSILTPPRLGTAGSFKCQDVWCGWECSIELIPSYVLVIHYMWQDWRQVVPSD</sequence>
<evidence type="ECO:0000259" key="9">
    <source>
        <dbReference type="PROSITE" id="PS50157"/>
    </source>
</evidence>
<feature type="compositionally biased region" description="Polar residues" evidence="7">
    <location>
        <begin position="280"/>
        <end position="301"/>
    </location>
</feature>
<dbReference type="CDD" id="cd09392">
    <property type="entry name" value="LIM2_Lrg1p_like"/>
    <property type="match status" value="1"/>
</dbReference>
<evidence type="ECO:0000256" key="3">
    <source>
        <dbReference type="ARBA" id="ARBA00022833"/>
    </source>
</evidence>
<organism evidence="10 11">
    <name type="scientific">Fusarium sarcochroum</name>
    <dbReference type="NCBI Taxonomy" id="1208366"/>
    <lineage>
        <taxon>Eukaryota</taxon>
        <taxon>Fungi</taxon>
        <taxon>Dikarya</taxon>
        <taxon>Ascomycota</taxon>
        <taxon>Pezizomycotina</taxon>
        <taxon>Sordariomycetes</taxon>
        <taxon>Hypocreomycetidae</taxon>
        <taxon>Hypocreales</taxon>
        <taxon>Nectriaceae</taxon>
        <taxon>Fusarium</taxon>
        <taxon>Fusarium lateritium species complex</taxon>
    </lineage>
</organism>
<proteinExistence type="predicted"/>
<keyword evidence="1 6" id="KW-0479">Metal-binding</keyword>
<feature type="domain" description="LIM zinc-binding" evidence="8">
    <location>
        <begin position="653"/>
        <end position="725"/>
    </location>
</feature>
<accession>A0A8H4U0Y5</accession>
<dbReference type="GO" id="GO:0008270">
    <property type="term" value="F:zinc ion binding"/>
    <property type="evidence" value="ECO:0007669"/>
    <property type="project" value="UniProtKB-KW"/>
</dbReference>
<evidence type="ECO:0000256" key="5">
    <source>
        <dbReference type="PROSITE-ProRule" id="PRU00042"/>
    </source>
</evidence>
<dbReference type="Pfam" id="PF00412">
    <property type="entry name" value="LIM"/>
    <property type="match status" value="2"/>
</dbReference>
<feature type="domain" description="C2H2-type" evidence="9">
    <location>
        <begin position="394"/>
        <end position="421"/>
    </location>
</feature>
<keyword evidence="5" id="KW-0863">Zinc-finger</keyword>
<dbReference type="InterPro" id="IPR001781">
    <property type="entry name" value="Znf_LIM"/>
</dbReference>
<feature type="region of interest" description="Disordered" evidence="7">
    <location>
        <begin position="264"/>
        <end position="301"/>
    </location>
</feature>
<evidence type="ECO:0000259" key="8">
    <source>
        <dbReference type="PROSITE" id="PS50023"/>
    </source>
</evidence>